<name>A0A0F9RF63_9ZZZZ</name>
<proteinExistence type="predicted"/>
<reference evidence="1" key="1">
    <citation type="journal article" date="2015" name="Nature">
        <title>Complex archaea that bridge the gap between prokaryotes and eukaryotes.</title>
        <authorList>
            <person name="Spang A."/>
            <person name="Saw J.H."/>
            <person name="Jorgensen S.L."/>
            <person name="Zaremba-Niedzwiedzka K."/>
            <person name="Martijn J."/>
            <person name="Lind A.E."/>
            <person name="van Eijk R."/>
            <person name="Schleper C."/>
            <person name="Guy L."/>
            <person name="Ettema T.J."/>
        </authorList>
    </citation>
    <scope>NUCLEOTIDE SEQUENCE</scope>
</reference>
<comment type="caution">
    <text evidence="1">The sequence shown here is derived from an EMBL/GenBank/DDBJ whole genome shotgun (WGS) entry which is preliminary data.</text>
</comment>
<accession>A0A0F9RF63</accession>
<protein>
    <submittedName>
        <fullName evidence="1">Uncharacterized protein</fullName>
    </submittedName>
</protein>
<dbReference type="AlphaFoldDB" id="A0A0F9RF63"/>
<gene>
    <name evidence="1" type="ORF">LCGC14_0902170</name>
</gene>
<sequence>MADTYSTLRTAILQKLQDTGSADFQTGEIDDRMKDGLRHFARYVPHIVRVPYTIESRTGAATATTAGSLVDTGESQFLAGDVGKIIHNLNDNTWAVVKTFTSTSVLVLSRDIMVSGEEYEMYNKECVSNKQINLEDVEDPLWVERVEFPIGAERSFSLRGTILTIGIDFTPDDTKAADANKIVHVFFAKRHKVSQLTDLLGAVDLGAGYSEGDTTMTIDEITNDEIVEEDQEFTVAGLQEIYTVKAAVTIAGSQADVTFFPGLEADVAEDIVVTFILSTFEGKYGRQLEALFVDYVAAIAASSKATKYINAIPKGGPGVSGRFQSWAQLTLQRVQRDLMAMADPPPNKILTRAR</sequence>
<organism evidence="1">
    <name type="scientific">marine sediment metagenome</name>
    <dbReference type="NCBI Taxonomy" id="412755"/>
    <lineage>
        <taxon>unclassified sequences</taxon>
        <taxon>metagenomes</taxon>
        <taxon>ecological metagenomes</taxon>
    </lineage>
</organism>
<evidence type="ECO:0000313" key="1">
    <source>
        <dbReference type="EMBL" id="KKN23716.1"/>
    </source>
</evidence>
<dbReference type="EMBL" id="LAZR01002946">
    <property type="protein sequence ID" value="KKN23716.1"/>
    <property type="molecule type" value="Genomic_DNA"/>
</dbReference>